<evidence type="ECO:0000256" key="1">
    <source>
        <dbReference type="ARBA" id="ARBA00007626"/>
    </source>
</evidence>
<evidence type="ECO:0000313" key="5">
    <source>
        <dbReference type="Proteomes" id="UP001202328"/>
    </source>
</evidence>
<keyword evidence="5" id="KW-1185">Reference proteome</keyword>
<dbReference type="InterPro" id="IPR011990">
    <property type="entry name" value="TPR-like_helical_dom_sf"/>
</dbReference>
<feature type="repeat" description="PPR" evidence="3">
    <location>
        <begin position="9"/>
        <end position="43"/>
    </location>
</feature>
<comment type="caution">
    <text evidence="4">The sequence shown here is derived from an EMBL/GenBank/DDBJ whole genome shotgun (WGS) entry which is preliminary data.</text>
</comment>
<proteinExistence type="inferred from homology"/>
<dbReference type="PANTHER" id="PTHR47941">
    <property type="entry name" value="PENTATRICOPEPTIDE REPEAT-CONTAINING PROTEIN 3, MITOCHONDRIAL"/>
    <property type="match status" value="1"/>
</dbReference>
<evidence type="ECO:0000313" key="4">
    <source>
        <dbReference type="EMBL" id="KAI3954198.1"/>
    </source>
</evidence>
<dbReference type="NCBIfam" id="TIGR00756">
    <property type="entry name" value="PPR"/>
    <property type="match status" value="2"/>
</dbReference>
<dbReference type="Pfam" id="PF13041">
    <property type="entry name" value="PPR_2"/>
    <property type="match status" value="2"/>
</dbReference>
<reference evidence="4" key="1">
    <citation type="submission" date="2022-04" db="EMBL/GenBank/DDBJ databases">
        <title>A functionally conserved STORR gene fusion in Papaver species that diverged 16.8 million years ago.</title>
        <authorList>
            <person name="Catania T."/>
        </authorList>
    </citation>
    <scope>NUCLEOTIDE SEQUENCE</scope>
    <source>
        <strain evidence="4">S-188037</strain>
    </source>
</reference>
<dbReference type="Proteomes" id="UP001202328">
    <property type="component" value="Unassembled WGS sequence"/>
</dbReference>
<protein>
    <recommendedName>
        <fullName evidence="6">Pentatricopeptide repeat-containing protein</fullName>
    </recommendedName>
</protein>
<evidence type="ECO:0008006" key="6">
    <source>
        <dbReference type="Google" id="ProtNLM"/>
    </source>
</evidence>
<dbReference type="Gene3D" id="1.25.40.10">
    <property type="entry name" value="Tetratricopeptide repeat domain"/>
    <property type="match status" value="2"/>
</dbReference>
<dbReference type="EMBL" id="JAJJMB010002020">
    <property type="protein sequence ID" value="KAI3954198.1"/>
    <property type="molecule type" value="Genomic_DNA"/>
</dbReference>
<feature type="repeat" description="PPR" evidence="3">
    <location>
        <begin position="69"/>
        <end position="103"/>
    </location>
</feature>
<dbReference type="AlphaFoldDB" id="A0AAD4TF81"/>
<dbReference type="InterPro" id="IPR002885">
    <property type="entry name" value="PPR_rpt"/>
</dbReference>
<name>A0AAD4TF81_9MAGN</name>
<evidence type="ECO:0000256" key="2">
    <source>
        <dbReference type="ARBA" id="ARBA00022737"/>
    </source>
</evidence>
<keyword evidence="2" id="KW-0677">Repeat</keyword>
<comment type="similarity">
    <text evidence="1">Belongs to the PPR family. P subfamily.</text>
</comment>
<organism evidence="4 5">
    <name type="scientific">Papaver atlanticum</name>
    <dbReference type="NCBI Taxonomy" id="357466"/>
    <lineage>
        <taxon>Eukaryota</taxon>
        <taxon>Viridiplantae</taxon>
        <taxon>Streptophyta</taxon>
        <taxon>Embryophyta</taxon>
        <taxon>Tracheophyta</taxon>
        <taxon>Spermatophyta</taxon>
        <taxon>Magnoliopsida</taxon>
        <taxon>Ranunculales</taxon>
        <taxon>Papaveraceae</taxon>
        <taxon>Papaveroideae</taxon>
        <taxon>Papaver</taxon>
    </lineage>
</organism>
<dbReference type="PROSITE" id="PS51375">
    <property type="entry name" value="PPR"/>
    <property type="match status" value="2"/>
</dbReference>
<sequence>MSERRVSPDVITYSVLIDGLCKDNRMEEANQMLDEMCVRGLVPNDVTYTTLIGGHCKQHNIESSGRVPGVATFNVVMNGFCKQGQMKIARMLLDDMHNLGVVPDDITYNILLEGHCNNGGDSMDIDKLQSEKGHISDIAAYTSLISISQKNSKTGLTTSWPHRTTNVEMNHHDTPQEDDGLFAHTVKLQYGYKK</sequence>
<accession>A0AAD4TF81</accession>
<evidence type="ECO:0000256" key="3">
    <source>
        <dbReference type="PROSITE-ProRule" id="PRU00708"/>
    </source>
</evidence>
<gene>
    <name evidence="4" type="ORF">MKW98_018022</name>
</gene>